<feature type="binding site" evidence="5">
    <location>
        <begin position="124"/>
        <end position="125"/>
    </location>
    <ligand>
        <name>S-adenosyl-L-methionine</name>
        <dbReference type="ChEBI" id="CHEBI:59789"/>
    </ligand>
</feature>
<dbReference type="SUPFAM" id="SSF53335">
    <property type="entry name" value="S-adenosyl-L-methionine-dependent methyltransferases"/>
    <property type="match status" value="1"/>
</dbReference>
<dbReference type="GO" id="GO:0008425">
    <property type="term" value="F:2-methoxy-6-polyprenyl-1,4-benzoquinol methyltransferase activity"/>
    <property type="evidence" value="ECO:0007669"/>
    <property type="project" value="UniProtKB-EC"/>
</dbReference>
<dbReference type="HAMAP" id="MF_01813">
    <property type="entry name" value="MenG_UbiE_methyltr"/>
    <property type="match status" value="1"/>
</dbReference>
<dbReference type="PANTHER" id="PTHR43591:SF24">
    <property type="entry name" value="2-METHOXY-6-POLYPRENYL-1,4-BENZOQUINOL METHYLASE, MITOCHONDRIAL"/>
    <property type="match status" value="1"/>
</dbReference>
<feature type="binding site" evidence="5">
    <location>
        <position position="141"/>
    </location>
    <ligand>
        <name>S-adenosyl-L-methionine</name>
        <dbReference type="ChEBI" id="CHEBI:59789"/>
    </ligand>
</feature>
<evidence type="ECO:0000313" key="6">
    <source>
        <dbReference type="EMBL" id="MEB3075982.1"/>
    </source>
</evidence>
<keyword evidence="4 5" id="KW-0949">S-adenosyl-L-methionine</keyword>
<evidence type="ECO:0000256" key="5">
    <source>
        <dbReference type="HAMAP-Rule" id="MF_01813"/>
    </source>
</evidence>
<keyword evidence="1 5" id="KW-0474">Menaquinone biosynthesis</keyword>
<dbReference type="GO" id="GO:0043770">
    <property type="term" value="F:demethylmenaquinone methyltransferase activity"/>
    <property type="evidence" value="ECO:0007669"/>
    <property type="project" value="UniProtKB-EC"/>
</dbReference>
<dbReference type="PANTHER" id="PTHR43591">
    <property type="entry name" value="METHYLTRANSFERASE"/>
    <property type="match status" value="1"/>
</dbReference>
<evidence type="ECO:0000256" key="4">
    <source>
        <dbReference type="ARBA" id="ARBA00022691"/>
    </source>
</evidence>
<evidence type="ECO:0000256" key="2">
    <source>
        <dbReference type="ARBA" id="ARBA00022603"/>
    </source>
</evidence>
<dbReference type="InterPro" id="IPR029063">
    <property type="entry name" value="SAM-dependent_MTases_sf"/>
</dbReference>
<dbReference type="EC" id="2.1.1.163" evidence="5"/>
<dbReference type="EMBL" id="JAYKBW010000014">
    <property type="protein sequence ID" value="MEB3075982.1"/>
    <property type="molecule type" value="Genomic_DNA"/>
</dbReference>
<keyword evidence="7" id="KW-1185">Reference proteome</keyword>
<comment type="caution">
    <text evidence="6">The sequence shown here is derived from an EMBL/GenBank/DDBJ whole genome shotgun (WGS) entry which is preliminary data.</text>
</comment>
<proteinExistence type="inferred from homology"/>
<evidence type="ECO:0000313" key="7">
    <source>
        <dbReference type="Proteomes" id="UP001311730"/>
    </source>
</evidence>
<comment type="function">
    <text evidence="5">Methyltransferase required for the conversion of demethylmenaquinol (DMKH2) to menaquinol (MKH2).</text>
</comment>
<protein>
    <recommendedName>
        <fullName evidence="5">Demethylmenaquinone methyltransferase</fullName>
        <ecNumber evidence="5">2.1.1.163</ecNumber>
    </recommendedName>
</protein>
<dbReference type="RefSeq" id="WP_323984115.1">
    <property type="nucleotide sequence ID" value="NZ_JAYKBW010000014.1"/>
</dbReference>
<comment type="similarity">
    <text evidence="5">Belongs to the class I-like SAM-binding methyltransferase superfamily. MenG/UbiE family.</text>
</comment>
<sequence>MFAPQIKLMQEEIVTPDKHSDKGKKEQVQEMFDTISPAYDGLNRVMTLRMDISWRKRVREKVAEIKAGTILDVATGTGDLAIELSKIEGAHITGVDISQGMLSVGEKKIKELGLSERISMQLADSENLPFADGSFDAVTVSFGVRNFENLQKGLSELRRVLRSGGRLVILETSVPTRFPYKQGYRLYTRFVVPLMGKFLAKNQNAYAYLSESAAKFPFGEKLANILKGEIGFSSVNYYPQFLGVATIYVADK</sequence>
<comment type="catalytic activity">
    <reaction evidence="5">
        <text>a 2-demethylmenaquinol + S-adenosyl-L-methionine = a menaquinol + S-adenosyl-L-homocysteine + H(+)</text>
        <dbReference type="Rhea" id="RHEA:42640"/>
        <dbReference type="Rhea" id="RHEA-COMP:9539"/>
        <dbReference type="Rhea" id="RHEA-COMP:9563"/>
        <dbReference type="ChEBI" id="CHEBI:15378"/>
        <dbReference type="ChEBI" id="CHEBI:18151"/>
        <dbReference type="ChEBI" id="CHEBI:55437"/>
        <dbReference type="ChEBI" id="CHEBI:57856"/>
        <dbReference type="ChEBI" id="CHEBI:59789"/>
        <dbReference type="EC" id="2.1.1.163"/>
    </reaction>
</comment>
<dbReference type="InterPro" id="IPR004033">
    <property type="entry name" value="UbiE/COQ5_MeTrFase"/>
</dbReference>
<dbReference type="Pfam" id="PF01209">
    <property type="entry name" value="Ubie_methyltran"/>
    <property type="match status" value="1"/>
</dbReference>
<gene>
    <name evidence="6" type="primary">ubiE</name>
    <name evidence="5" type="synonym">menG</name>
    <name evidence="6" type="ORF">VJJ08_11855</name>
</gene>
<accession>A0ABU5ZCY4</accession>
<name>A0ABU5ZCY4_9FLAO</name>
<feature type="binding site" evidence="5">
    <location>
        <position position="96"/>
    </location>
    <ligand>
        <name>S-adenosyl-L-methionine</name>
        <dbReference type="ChEBI" id="CHEBI:59789"/>
    </ligand>
</feature>
<keyword evidence="3 5" id="KW-0808">Transferase</keyword>
<dbReference type="PROSITE" id="PS51608">
    <property type="entry name" value="SAM_MT_UBIE"/>
    <property type="match status" value="1"/>
</dbReference>
<reference evidence="6 7" key="1">
    <citation type="submission" date="2023-12" db="EMBL/GenBank/DDBJ databases">
        <title>Genomic sequences of Capnocytophaga and Parvimonas strains.</title>
        <authorList>
            <person name="Watt R.M."/>
            <person name="Wang M."/>
            <person name="Yang T."/>
            <person name="Tong W.M."/>
        </authorList>
    </citation>
    <scope>NUCLEOTIDE SEQUENCE [LARGE SCALE GENOMIC DNA]</scope>
    <source>
        <strain evidence="6 7">CCUG 13096</strain>
    </source>
</reference>
<feature type="binding site" evidence="5">
    <location>
        <position position="77"/>
    </location>
    <ligand>
        <name>S-adenosyl-L-methionine</name>
        <dbReference type="ChEBI" id="CHEBI:59789"/>
    </ligand>
</feature>
<dbReference type="NCBIfam" id="NF001244">
    <property type="entry name" value="PRK00216.1-5"/>
    <property type="match status" value="1"/>
</dbReference>
<keyword evidence="2 5" id="KW-0489">Methyltransferase</keyword>
<evidence type="ECO:0000256" key="3">
    <source>
        <dbReference type="ARBA" id="ARBA00022679"/>
    </source>
</evidence>
<organism evidence="6 7">
    <name type="scientific">Capnocytophaga gingivalis</name>
    <dbReference type="NCBI Taxonomy" id="1017"/>
    <lineage>
        <taxon>Bacteria</taxon>
        <taxon>Pseudomonadati</taxon>
        <taxon>Bacteroidota</taxon>
        <taxon>Flavobacteriia</taxon>
        <taxon>Flavobacteriales</taxon>
        <taxon>Flavobacteriaceae</taxon>
        <taxon>Capnocytophaga</taxon>
    </lineage>
</organism>
<dbReference type="Gene3D" id="3.40.50.150">
    <property type="entry name" value="Vaccinia Virus protein VP39"/>
    <property type="match status" value="1"/>
</dbReference>
<dbReference type="CDD" id="cd02440">
    <property type="entry name" value="AdoMet_MTases"/>
    <property type="match status" value="1"/>
</dbReference>
<evidence type="ECO:0000256" key="1">
    <source>
        <dbReference type="ARBA" id="ARBA00022428"/>
    </source>
</evidence>
<dbReference type="GO" id="GO:0032259">
    <property type="term" value="P:methylation"/>
    <property type="evidence" value="ECO:0007669"/>
    <property type="project" value="UniProtKB-KW"/>
</dbReference>
<comment type="pathway">
    <text evidence="5">Quinol/quinone metabolism; menaquinone biosynthesis; menaquinol from 1,4-dihydroxy-2-naphthoate: step 2/2.</text>
</comment>
<dbReference type="NCBIfam" id="TIGR01934">
    <property type="entry name" value="MenG_MenH_UbiE"/>
    <property type="match status" value="1"/>
</dbReference>
<dbReference type="Proteomes" id="UP001311730">
    <property type="component" value="Unassembled WGS sequence"/>
</dbReference>